<dbReference type="Pfam" id="PF01532">
    <property type="entry name" value="Glyco_hydro_47"/>
    <property type="match status" value="1"/>
</dbReference>
<evidence type="ECO:0000256" key="5">
    <source>
        <dbReference type="ARBA" id="ARBA00022801"/>
    </source>
</evidence>
<comment type="similarity">
    <text evidence="3 14">Belongs to the glycosyl hydrolase 47 family.</text>
</comment>
<dbReference type="FunFam" id="1.50.10.10:FF:000047">
    <property type="entry name" value="Mannosyl-oligosaccharide alpha-1,2-mannosidase"/>
    <property type="match status" value="1"/>
</dbReference>
<dbReference type="GO" id="GO:0005509">
    <property type="term" value="F:calcium ion binding"/>
    <property type="evidence" value="ECO:0007669"/>
    <property type="project" value="InterPro"/>
</dbReference>
<keyword evidence="6 13" id="KW-1015">Disulfide bond</keyword>
<comment type="caution">
    <text evidence="16">The sequence shown here is derived from an EMBL/GenBank/DDBJ whole genome shotgun (WGS) entry which is preliminary data.</text>
</comment>
<evidence type="ECO:0000256" key="4">
    <source>
        <dbReference type="ARBA" id="ARBA00022729"/>
    </source>
</evidence>
<feature type="chain" id="PRO_5019454333" description="alpha-1,2-Mannosidase" evidence="15">
    <location>
        <begin position="22"/>
        <end position="540"/>
    </location>
</feature>
<dbReference type="Proteomes" id="UP000285326">
    <property type="component" value="Unassembled WGS sequence"/>
</dbReference>
<evidence type="ECO:0000313" key="17">
    <source>
        <dbReference type="Proteomes" id="UP000285326"/>
    </source>
</evidence>
<comment type="catalytic activity">
    <reaction evidence="10">
        <text>N(4)-(alpha-D-Man-(1-&gt;2)-alpha-D-Man-(1-&gt;2)-alpha-D-Man-(1-&gt;3)-[alpha-D-Man-(1-&gt;2)-alpha-D-Man-(1-&gt;3)-[alpha-D-Man-(1-&gt;2)-alpha-D-Man-(1-&gt;6)]-alpha-D-Man-(1-&gt;6)]-beta-D-Man-(1-&gt;4)-beta-D-GlcNAc-(1-&gt;4)-beta-D-GlcNAc)-L-asparaginyl-[protein] (N-glucan mannose isomer 9A1,2,3B1,2,3) + 4 H2O = N(4)-(alpha-D-Man-(1-&gt;3)-[alpha-D-Man-(1-&gt;3)-[alpha-D-Man-(1-&gt;6)]-alpha-D-Man-(1-&gt;6)]-beta-D-Man-(1-&gt;4)-beta-D-GlcNAc-(1-&gt;4)-beta-D-GlcNAc)-L-asparaginyl-[protein] (N-glucan mannose isomer 5A1,2) + 4 beta-D-mannose</text>
        <dbReference type="Rhea" id="RHEA:56008"/>
        <dbReference type="Rhea" id="RHEA-COMP:14356"/>
        <dbReference type="Rhea" id="RHEA-COMP:14367"/>
        <dbReference type="ChEBI" id="CHEBI:15377"/>
        <dbReference type="ChEBI" id="CHEBI:28563"/>
        <dbReference type="ChEBI" id="CHEBI:59087"/>
        <dbReference type="ChEBI" id="CHEBI:139493"/>
        <dbReference type="EC" id="3.2.1.113"/>
    </reaction>
</comment>
<comment type="cofactor">
    <cofactor evidence="1 12">
        <name>Ca(2+)</name>
        <dbReference type="ChEBI" id="CHEBI:29108"/>
    </cofactor>
</comment>
<keyword evidence="4 15" id="KW-0732">Signal</keyword>
<dbReference type="SUPFAM" id="SSF48225">
    <property type="entry name" value="Seven-hairpin glycosidases"/>
    <property type="match status" value="1"/>
</dbReference>
<evidence type="ECO:0000256" key="6">
    <source>
        <dbReference type="ARBA" id="ARBA00023157"/>
    </source>
</evidence>
<evidence type="ECO:0000256" key="9">
    <source>
        <dbReference type="ARBA" id="ARBA00047669"/>
    </source>
</evidence>
<protein>
    <recommendedName>
        <fullName evidence="14">alpha-1,2-Mannosidase</fullName>
        <ecNumber evidence="14">3.2.1.-</ecNumber>
    </recommendedName>
</protein>
<comment type="catalytic activity">
    <reaction evidence="9">
        <text>N(4)-(alpha-D-Man-(1-&gt;2)-alpha-D-Man-(1-&gt;2)-alpha-D-Man-(1-&gt;3)-[alpha-D-Man-(1-&gt;3)-[alpha-D-Man-(1-&gt;2)-alpha-D-Man-(1-&gt;6)]-alpha-D-Man-(1-&gt;6)]-beta-D-Man-(1-&gt;4)-beta-D-GlcNAc-(1-&gt;4)-beta-D-GlcNAc)-L-asparaginyl-[protein] (N-glucan mannose isomer 8A1,2,3B1,3) + 3 H2O = N(4)-(alpha-D-Man-(1-&gt;3)-[alpha-D-Man-(1-&gt;3)-[alpha-D-Man-(1-&gt;6)]-alpha-D-Man-(1-&gt;6)]-beta-D-Man-(1-&gt;4)-beta-D-GlcNAc-(1-&gt;4)-beta-D-GlcNAc)-L-asparaginyl-[protein] (N-glucan mannose isomer 5A1,2) + 3 beta-D-mannose</text>
        <dbReference type="Rhea" id="RHEA:56028"/>
        <dbReference type="Rhea" id="RHEA-COMP:14358"/>
        <dbReference type="Rhea" id="RHEA-COMP:14367"/>
        <dbReference type="ChEBI" id="CHEBI:15377"/>
        <dbReference type="ChEBI" id="CHEBI:28563"/>
        <dbReference type="ChEBI" id="CHEBI:59087"/>
        <dbReference type="ChEBI" id="CHEBI:60628"/>
        <dbReference type="EC" id="3.2.1.113"/>
    </reaction>
</comment>
<dbReference type="Gene3D" id="1.50.10.10">
    <property type="match status" value="1"/>
</dbReference>
<dbReference type="GO" id="GO:0004571">
    <property type="term" value="F:mannosyl-oligosaccharide 1,2-alpha-mannosidase activity"/>
    <property type="evidence" value="ECO:0007669"/>
    <property type="project" value="UniProtKB-EC"/>
</dbReference>
<name>A0A420IW47_9PEZI</name>
<keyword evidence="12" id="KW-0479">Metal-binding</keyword>
<evidence type="ECO:0000256" key="2">
    <source>
        <dbReference type="ARBA" id="ARBA00004922"/>
    </source>
</evidence>
<dbReference type="EC" id="3.2.1.-" evidence="14"/>
<dbReference type="InterPro" id="IPR001382">
    <property type="entry name" value="Glyco_hydro_47"/>
</dbReference>
<dbReference type="InterPro" id="IPR036026">
    <property type="entry name" value="Seven-hairpin_glycosidases"/>
</dbReference>
<dbReference type="UniPathway" id="UPA00378"/>
<dbReference type="InterPro" id="IPR012341">
    <property type="entry name" value="6hp_glycosidase-like_sf"/>
</dbReference>
<comment type="pathway">
    <text evidence="2">Protein modification; protein glycosylation.</text>
</comment>
<dbReference type="GO" id="GO:0036503">
    <property type="term" value="P:ERAD pathway"/>
    <property type="evidence" value="ECO:0007669"/>
    <property type="project" value="UniProtKB-ARBA"/>
</dbReference>
<evidence type="ECO:0000256" key="15">
    <source>
        <dbReference type="SAM" id="SignalP"/>
    </source>
</evidence>
<evidence type="ECO:0000256" key="12">
    <source>
        <dbReference type="PIRSR" id="PIRSR601382-2"/>
    </source>
</evidence>
<evidence type="ECO:0000256" key="10">
    <source>
        <dbReference type="ARBA" id="ARBA00048605"/>
    </source>
</evidence>
<dbReference type="GO" id="GO:0005783">
    <property type="term" value="C:endoplasmic reticulum"/>
    <property type="evidence" value="ECO:0007669"/>
    <property type="project" value="TreeGrafter"/>
</dbReference>
<dbReference type="GO" id="GO:0016020">
    <property type="term" value="C:membrane"/>
    <property type="evidence" value="ECO:0007669"/>
    <property type="project" value="InterPro"/>
</dbReference>
<feature type="active site" evidence="11">
    <location>
        <position position="436"/>
    </location>
</feature>
<evidence type="ECO:0000256" key="7">
    <source>
        <dbReference type="ARBA" id="ARBA00023180"/>
    </source>
</evidence>
<evidence type="ECO:0000256" key="11">
    <source>
        <dbReference type="PIRSR" id="PIRSR601382-1"/>
    </source>
</evidence>
<feature type="active site" evidence="11">
    <location>
        <position position="284"/>
    </location>
</feature>
<gene>
    <name evidence="16" type="ORF">GcM1_208024</name>
</gene>
<keyword evidence="12" id="KW-0106">Calcium</keyword>
<dbReference type="PANTHER" id="PTHR11742">
    <property type="entry name" value="MANNOSYL-OLIGOSACCHARIDE ALPHA-1,2-MANNOSIDASE-RELATED"/>
    <property type="match status" value="1"/>
</dbReference>
<evidence type="ECO:0000256" key="13">
    <source>
        <dbReference type="PIRSR" id="PIRSR601382-3"/>
    </source>
</evidence>
<evidence type="ECO:0000256" key="8">
    <source>
        <dbReference type="ARBA" id="ARBA00023295"/>
    </source>
</evidence>
<feature type="disulfide bond" evidence="13">
    <location>
        <begin position="349"/>
        <end position="378"/>
    </location>
</feature>
<organism evidence="16 17">
    <name type="scientific">Golovinomyces cichoracearum</name>
    <dbReference type="NCBI Taxonomy" id="62708"/>
    <lineage>
        <taxon>Eukaryota</taxon>
        <taxon>Fungi</taxon>
        <taxon>Dikarya</taxon>
        <taxon>Ascomycota</taxon>
        <taxon>Pezizomycotina</taxon>
        <taxon>Leotiomycetes</taxon>
        <taxon>Erysiphales</taxon>
        <taxon>Erysiphaceae</taxon>
        <taxon>Golovinomyces</taxon>
    </lineage>
</organism>
<feature type="active site" description="Proton donor" evidence="11">
    <location>
        <position position="392"/>
    </location>
</feature>
<feature type="binding site" evidence="12">
    <location>
        <position position="528"/>
    </location>
    <ligand>
        <name>Ca(2+)</name>
        <dbReference type="ChEBI" id="CHEBI:29108"/>
    </ligand>
</feature>
<dbReference type="PANTHER" id="PTHR11742:SF101">
    <property type="entry name" value="MANNOSYL-OLIGOSACCHARIDE ALPHA-1,2-MANNOSIDASE 1B"/>
    <property type="match status" value="1"/>
</dbReference>
<keyword evidence="7" id="KW-0325">Glycoprotein</keyword>
<evidence type="ECO:0000256" key="14">
    <source>
        <dbReference type="RuleBase" id="RU361193"/>
    </source>
</evidence>
<evidence type="ECO:0000256" key="1">
    <source>
        <dbReference type="ARBA" id="ARBA00001913"/>
    </source>
</evidence>
<dbReference type="InterPro" id="IPR050749">
    <property type="entry name" value="Glycosyl_Hydrolase_47"/>
</dbReference>
<evidence type="ECO:0000256" key="3">
    <source>
        <dbReference type="ARBA" id="ARBA00007658"/>
    </source>
</evidence>
<keyword evidence="5 14" id="KW-0378">Hydrolase</keyword>
<dbReference type="AlphaFoldDB" id="A0A420IW47"/>
<feature type="active site" description="Proton donor" evidence="11">
    <location>
        <position position="121"/>
    </location>
</feature>
<keyword evidence="8 14" id="KW-0326">Glycosidase</keyword>
<proteinExistence type="inferred from homology"/>
<dbReference type="PRINTS" id="PR00747">
    <property type="entry name" value="GLYHDRLASE47"/>
</dbReference>
<feature type="signal peptide" evidence="15">
    <location>
        <begin position="1"/>
        <end position="21"/>
    </location>
</feature>
<sequence length="540" mass="60327">MYLSLLALVVALTSFTNLARSSVLKLESRQERFSPNQQRADAVKEAFKHAWDGYYKFAFPNDELLSVTNGSSNSRNGWGASAVDAFSTALIMEIPEVVNQILDFVPTINFDQTNSEVSLFETTIRYLGGLLSGQFEILCLKYTRPLISSLAYDLLKGPLSNIASSEAKVDLILQKATHLADNLAYAFDTPSGIPRNGLFITNKTADDSPTNSLATIGTLVLEWTHLSDLTGNQTYAKLSQKAQSYLMNPKPASSEPWPGLVGSYISIKTGEFQDAYGGWVGGADSFYEYLIKMYAYDTSRFETYRDRWILAADSSISHIASHPSSRPDLTFLAQYNGTKLIFQSQHLACFDGGNFIYGGLVLNEQKYIDFGLELVEGCHETYEKTLTGLGPEVFRWVTDTTPDNDLDNPQPPANQADFYAKAGFFFDNPIYALRPEVIESFYYAYRATGDTKYQEWAWNAFLSLNQTCRTASGFAPIIDTNKPRGGGFLNFQESFFFAEVLKYSYLIHAPEKEWQVEHEGSNAWVYNTEAHPLRVAGSPV</sequence>
<dbReference type="GO" id="GO:0005975">
    <property type="term" value="P:carbohydrate metabolic process"/>
    <property type="evidence" value="ECO:0007669"/>
    <property type="project" value="InterPro"/>
</dbReference>
<accession>A0A420IW47</accession>
<reference evidence="16 17" key="1">
    <citation type="journal article" date="2018" name="BMC Genomics">
        <title>Comparative genome analyses reveal sequence features reflecting distinct modes of host-adaptation between dicot and monocot powdery mildew.</title>
        <authorList>
            <person name="Wu Y."/>
            <person name="Ma X."/>
            <person name="Pan Z."/>
            <person name="Kale S.D."/>
            <person name="Song Y."/>
            <person name="King H."/>
            <person name="Zhang Q."/>
            <person name="Presley C."/>
            <person name="Deng X."/>
            <person name="Wei C.I."/>
            <person name="Xiao S."/>
        </authorList>
    </citation>
    <scope>NUCLEOTIDE SEQUENCE [LARGE SCALE GENOMIC DNA]</scope>
    <source>
        <strain evidence="16">UMSG1</strain>
    </source>
</reference>
<dbReference type="EMBL" id="MCBS01020857">
    <property type="protein sequence ID" value="RKF78764.1"/>
    <property type="molecule type" value="Genomic_DNA"/>
</dbReference>
<evidence type="ECO:0000313" key="16">
    <source>
        <dbReference type="EMBL" id="RKF78764.1"/>
    </source>
</evidence>